<feature type="compositionally biased region" description="Pro residues" evidence="1">
    <location>
        <begin position="82"/>
        <end position="95"/>
    </location>
</feature>
<evidence type="ECO:0000313" key="3">
    <source>
        <dbReference type="Proteomes" id="UP000000311"/>
    </source>
</evidence>
<proteinExistence type="predicted"/>
<reference evidence="2 3" key="1">
    <citation type="journal article" date="2010" name="Science">
        <title>Genomic comparison of the ants Camponotus floridanus and Harpegnathos saltator.</title>
        <authorList>
            <person name="Bonasio R."/>
            <person name="Zhang G."/>
            <person name="Ye C."/>
            <person name="Mutti N.S."/>
            <person name="Fang X."/>
            <person name="Qin N."/>
            <person name="Donahue G."/>
            <person name="Yang P."/>
            <person name="Li Q."/>
            <person name="Li C."/>
            <person name="Zhang P."/>
            <person name="Huang Z."/>
            <person name="Berger S.L."/>
            <person name="Reinberg D."/>
            <person name="Wang J."/>
            <person name="Liebig J."/>
        </authorList>
    </citation>
    <scope>NUCLEOTIDE SEQUENCE [LARGE SCALE GENOMIC DNA]</scope>
    <source>
        <strain evidence="3">C129</strain>
    </source>
</reference>
<accession>E2AV58</accession>
<dbReference type="InParanoid" id="E2AV58"/>
<feature type="region of interest" description="Disordered" evidence="1">
    <location>
        <begin position="43"/>
        <end position="120"/>
    </location>
</feature>
<name>E2AV58_CAMFO</name>
<evidence type="ECO:0000256" key="1">
    <source>
        <dbReference type="SAM" id="MobiDB-lite"/>
    </source>
</evidence>
<dbReference type="OMA" id="MVVIFRE"/>
<evidence type="ECO:0000313" key="2">
    <source>
        <dbReference type="EMBL" id="EFN62689.1"/>
    </source>
</evidence>
<sequence>MLANAAEFRPAIKGCWSAAVTTEVLLPATRLAWYTVAVGASSEPPVASSWAPIGAEGPWSPSDEATLTASSFSGRRETALPRLPPPPPPPPPRPGLPVALGEHVLGGGSVGTVSHRQLTA</sequence>
<organism evidence="3">
    <name type="scientific">Camponotus floridanus</name>
    <name type="common">Florida carpenter ant</name>
    <dbReference type="NCBI Taxonomy" id="104421"/>
    <lineage>
        <taxon>Eukaryota</taxon>
        <taxon>Metazoa</taxon>
        <taxon>Ecdysozoa</taxon>
        <taxon>Arthropoda</taxon>
        <taxon>Hexapoda</taxon>
        <taxon>Insecta</taxon>
        <taxon>Pterygota</taxon>
        <taxon>Neoptera</taxon>
        <taxon>Endopterygota</taxon>
        <taxon>Hymenoptera</taxon>
        <taxon>Apocrita</taxon>
        <taxon>Aculeata</taxon>
        <taxon>Formicoidea</taxon>
        <taxon>Formicidae</taxon>
        <taxon>Formicinae</taxon>
        <taxon>Camponotus</taxon>
    </lineage>
</organism>
<dbReference type="EMBL" id="GL443026">
    <property type="protein sequence ID" value="EFN62689.1"/>
    <property type="molecule type" value="Genomic_DNA"/>
</dbReference>
<feature type="compositionally biased region" description="Polar residues" evidence="1">
    <location>
        <begin position="111"/>
        <end position="120"/>
    </location>
</feature>
<dbReference type="Proteomes" id="UP000000311">
    <property type="component" value="Unassembled WGS sequence"/>
</dbReference>
<keyword evidence="3" id="KW-1185">Reference proteome</keyword>
<dbReference type="AlphaFoldDB" id="E2AV58"/>
<gene>
    <name evidence="2" type="ORF">EAG_10041</name>
</gene>
<feature type="compositionally biased region" description="Polar residues" evidence="1">
    <location>
        <begin position="63"/>
        <end position="73"/>
    </location>
</feature>
<protein>
    <submittedName>
        <fullName evidence="2">Uncharacterized protein</fullName>
    </submittedName>
</protein>